<evidence type="ECO:0000313" key="3">
    <source>
        <dbReference type="EMBL" id="TWB46290.1"/>
    </source>
</evidence>
<dbReference type="Gene3D" id="3.30.360.10">
    <property type="entry name" value="Dihydrodipicolinate Reductase, domain 2"/>
    <property type="match status" value="1"/>
</dbReference>
<evidence type="ECO:0000256" key="1">
    <source>
        <dbReference type="ARBA" id="ARBA00010813"/>
    </source>
</evidence>
<dbReference type="PANTHER" id="PTHR43125:SF1">
    <property type="entry name" value="INOSITOL-3-PHOSPHATE SYNTHASE"/>
    <property type="match status" value="1"/>
</dbReference>
<reference evidence="3 4" key="1">
    <citation type="submission" date="2019-06" db="EMBL/GenBank/DDBJ databases">
        <title>Genomic Encyclopedia of Type Strains, Phase IV (KMG-V): Genome sequencing to study the core and pangenomes of soil and plant-associated prokaryotes.</title>
        <authorList>
            <person name="Whitman W."/>
        </authorList>
    </citation>
    <scope>NUCLEOTIDE SEQUENCE [LARGE SCALE GENOMIC DNA]</scope>
    <source>
        <strain evidence="3 4">BR 11140</strain>
    </source>
</reference>
<dbReference type="OrthoDB" id="9766811at2"/>
<dbReference type="Pfam" id="PF01658">
    <property type="entry name" value="Inos-1-P_synth"/>
    <property type="match status" value="1"/>
</dbReference>
<sequence>MQRAKIRIAIAGIGNCASALIQGIHYYTPERCRDGVVGLMHREIGGFLPCDIAVVAAFDVDARKVGTDVHRAIFAKPNCTKVFQADIPDSGVTVKMGQVLDGISDHMADYAEDRTFVRADAAELSKDEIVAELKRTGAEVLLNYMPVGSEQAARFYAECALEAGVAFINNMPVFIASDKAFADRFKTRNLPIIGDDIKSQLGATITHRVLTDLFAKRGVKLRRTYQLNTGGNTDFLNMKNQHRLVSKKKSKTEAVQAVAHKRIEDDNIHVGPSDYVPWQNDNKLCFIRMEGHLFGDVPMDIELRLSVEDSPNSAGVVIDMIRCCKLALDNGIGGILEGPSAYFCKHPPVQYTDDDAYQMTETFIRGTTLKLAVAK</sequence>
<dbReference type="Gene3D" id="3.40.50.720">
    <property type="entry name" value="NAD(P)-binding Rossmann-like Domain"/>
    <property type="match status" value="1"/>
</dbReference>
<dbReference type="InterPro" id="IPR002587">
    <property type="entry name" value="Myo-inos-1-P_Synthase"/>
</dbReference>
<dbReference type="GO" id="GO:0006021">
    <property type="term" value="P:inositol biosynthetic process"/>
    <property type="evidence" value="ECO:0007669"/>
    <property type="project" value="InterPro"/>
</dbReference>
<accession>A0A560HMD9</accession>
<dbReference type="GO" id="GO:0004512">
    <property type="term" value="F:inositol-3-phosphate synthase activity"/>
    <property type="evidence" value="ECO:0007669"/>
    <property type="project" value="InterPro"/>
</dbReference>
<protein>
    <submittedName>
        <fullName evidence="3">Myo-inositol-1-phosphate synthase</fullName>
    </submittedName>
</protein>
<dbReference type="GO" id="GO:0008654">
    <property type="term" value="P:phospholipid biosynthetic process"/>
    <property type="evidence" value="ECO:0007669"/>
    <property type="project" value="InterPro"/>
</dbReference>
<dbReference type="EMBL" id="VITT01000058">
    <property type="protein sequence ID" value="TWB46290.1"/>
    <property type="molecule type" value="Genomic_DNA"/>
</dbReference>
<dbReference type="PANTHER" id="PTHR43125">
    <property type="entry name" value="INOSITOL-3-PHOSPHATE SYNTHASE"/>
    <property type="match status" value="1"/>
</dbReference>
<dbReference type="SUPFAM" id="SSF55347">
    <property type="entry name" value="Glyceraldehyde-3-phosphate dehydrogenase-like, C-terminal domain"/>
    <property type="match status" value="1"/>
</dbReference>
<name>A0A560HMD9_9PROT</name>
<dbReference type="InterPro" id="IPR052199">
    <property type="entry name" value="MIPS"/>
</dbReference>
<dbReference type="SUPFAM" id="SSF51735">
    <property type="entry name" value="NAD(P)-binding Rossmann-fold domains"/>
    <property type="match status" value="1"/>
</dbReference>
<dbReference type="PIRSF" id="PIRSF015578">
    <property type="entry name" value="Myoinos-ppht_syn"/>
    <property type="match status" value="1"/>
</dbReference>
<evidence type="ECO:0000313" key="4">
    <source>
        <dbReference type="Proteomes" id="UP000318050"/>
    </source>
</evidence>
<dbReference type="Proteomes" id="UP000318050">
    <property type="component" value="Unassembled WGS sequence"/>
</dbReference>
<comment type="caution">
    <text evidence="3">The sequence shown here is derived from an EMBL/GenBank/DDBJ whole genome shotgun (WGS) entry which is preliminary data.</text>
</comment>
<dbReference type="AlphaFoldDB" id="A0A560HMD9"/>
<dbReference type="InterPro" id="IPR036291">
    <property type="entry name" value="NAD(P)-bd_dom_sf"/>
</dbReference>
<dbReference type="InterPro" id="IPR013021">
    <property type="entry name" value="Myo-inos-1-P_Synthase_GAPDH"/>
</dbReference>
<evidence type="ECO:0000259" key="2">
    <source>
        <dbReference type="Pfam" id="PF01658"/>
    </source>
</evidence>
<feature type="domain" description="Myo-inositol-1-phosphate synthase GAPDH-like" evidence="2">
    <location>
        <begin position="202"/>
        <end position="310"/>
    </location>
</feature>
<comment type="similarity">
    <text evidence="1">Belongs to the myo-inositol 1-phosphate synthase family.</text>
</comment>
<proteinExistence type="inferred from homology"/>
<organism evidence="3 4">
    <name type="scientific">Nitrospirillum amazonense</name>
    <dbReference type="NCBI Taxonomy" id="28077"/>
    <lineage>
        <taxon>Bacteria</taxon>
        <taxon>Pseudomonadati</taxon>
        <taxon>Pseudomonadota</taxon>
        <taxon>Alphaproteobacteria</taxon>
        <taxon>Rhodospirillales</taxon>
        <taxon>Azospirillaceae</taxon>
        <taxon>Nitrospirillum</taxon>
    </lineage>
</organism>
<gene>
    <name evidence="3" type="ORF">FBZ92_1583</name>
</gene>